<sequence length="80" mass="8389">MLRHVSISPAQGCPAGRNRPGRAGGRTFESASFRPLQMVPAPTHGPLCLFPQTARENPISLCAGGSLPALPPPFQRSAKA</sequence>
<evidence type="ECO:0000256" key="1">
    <source>
        <dbReference type="SAM" id="MobiDB-lite"/>
    </source>
</evidence>
<protein>
    <submittedName>
        <fullName evidence="2">Uncharacterized protein</fullName>
    </submittedName>
</protein>
<evidence type="ECO:0000313" key="3">
    <source>
        <dbReference type="Proteomes" id="UP000055590"/>
    </source>
</evidence>
<evidence type="ECO:0000313" key="2">
    <source>
        <dbReference type="EMBL" id="AKU91074.1"/>
    </source>
</evidence>
<name>A0A0K1PD76_9BACT</name>
<feature type="region of interest" description="Disordered" evidence="1">
    <location>
        <begin position="1"/>
        <end position="28"/>
    </location>
</feature>
<keyword evidence="3" id="KW-1185">Reference proteome</keyword>
<reference evidence="2 3" key="1">
    <citation type="submission" date="2015-08" db="EMBL/GenBank/DDBJ databases">
        <authorList>
            <person name="Babu N.S."/>
            <person name="Beckwith C.J."/>
            <person name="Beseler K.G."/>
            <person name="Brison A."/>
            <person name="Carone J.V."/>
            <person name="Caskin T.P."/>
            <person name="Diamond M."/>
            <person name="Durham M.E."/>
            <person name="Foxe J.M."/>
            <person name="Go M."/>
            <person name="Henderson B.A."/>
            <person name="Jones I.B."/>
            <person name="McGettigan J.A."/>
            <person name="Micheletti S.J."/>
            <person name="Nasrallah M.E."/>
            <person name="Ortiz D."/>
            <person name="Piller C.R."/>
            <person name="Privatt S.R."/>
            <person name="Schneider S.L."/>
            <person name="Sharp S."/>
            <person name="Smith T.C."/>
            <person name="Stanton J.D."/>
            <person name="Ullery H.E."/>
            <person name="Wilson R.J."/>
            <person name="Serrano M.G."/>
            <person name="Buck G."/>
            <person name="Lee V."/>
            <person name="Wang Y."/>
            <person name="Carvalho R."/>
            <person name="Voegtly L."/>
            <person name="Shi R."/>
            <person name="Duckworth R."/>
            <person name="Johnson A."/>
            <person name="Loviza R."/>
            <person name="Walstead R."/>
            <person name="Shah Z."/>
            <person name="Kiflezghi M."/>
            <person name="Wade K."/>
            <person name="Ball S.L."/>
            <person name="Bradley K.W."/>
            <person name="Asai D.J."/>
            <person name="Bowman C.A."/>
            <person name="Russell D.A."/>
            <person name="Pope W.H."/>
            <person name="Jacobs-Sera D."/>
            <person name="Hendrix R.W."/>
            <person name="Hatfull G.F."/>
        </authorList>
    </citation>
    <scope>NUCLEOTIDE SEQUENCE [LARGE SCALE GENOMIC DNA]</scope>
    <source>
        <strain evidence="2 3">DSM 27710</strain>
    </source>
</reference>
<dbReference type="STRING" id="1391653.AKJ08_1461"/>
<dbReference type="Proteomes" id="UP000055590">
    <property type="component" value="Chromosome"/>
</dbReference>
<dbReference type="EMBL" id="CP012332">
    <property type="protein sequence ID" value="AKU91074.1"/>
    <property type="molecule type" value="Genomic_DNA"/>
</dbReference>
<accession>A0A0K1PD76</accession>
<organism evidence="2 3">
    <name type="scientific">Vulgatibacter incomptus</name>
    <dbReference type="NCBI Taxonomy" id="1391653"/>
    <lineage>
        <taxon>Bacteria</taxon>
        <taxon>Pseudomonadati</taxon>
        <taxon>Myxococcota</taxon>
        <taxon>Myxococcia</taxon>
        <taxon>Myxococcales</taxon>
        <taxon>Cystobacterineae</taxon>
        <taxon>Vulgatibacteraceae</taxon>
        <taxon>Vulgatibacter</taxon>
    </lineage>
</organism>
<proteinExistence type="predicted"/>
<dbReference type="AlphaFoldDB" id="A0A0K1PD76"/>
<gene>
    <name evidence="2" type="ORF">AKJ08_1461</name>
</gene>
<dbReference type="KEGG" id="vin:AKJ08_1461"/>